<comment type="subcellular location">
    <subcellularLocation>
        <location evidence="1">Nucleus</location>
    </subcellularLocation>
</comment>
<evidence type="ECO:0000313" key="4">
    <source>
        <dbReference type="EMBL" id="GAU89078.1"/>
    </source>
</evidence>
<dbReference type="Pfam" id="PF03221">
    <property type="entry name" value="HTH_Tnp_Tc5"/>
    <property type="match status" value="1"/>
</dbReference>
<protein>
    <recommendedName>
        <fullName evidence="3">HTH CENPB-type domain-containing protein</fullName>
    </recommendedName>
</protein>
<dbReference type="Proteomes" id="UP000186922">
    <property type="component" value="Unassembled WGS sequence"/>
</dbReference>
<dbReference type="GO" id="GO:0003677">
    <property type="term" value="F:DNA binding"/>
    <property type="evidence" value="ECO:0007669"/>
    <property type="project" value="UniProtKB-KW"/>
</dbReference>
<dbReference type="SMART" id="SM00674">
    <property type="entry name" value="CENPB"/>
    <property type="match status" value="1"/>
</dbReference>
<dbReference type="GO" id="GO:0005634">
    <property type="term" value="C:nucleus"/>
    <property type="evidence" value="ECO:0007669"/>
    <property type="project" value="UniProtKB-SubCell"/>
</dbReference>
<proteinExistence type="predicted"/>
<evidence type="ECO:0000256" key="2">
    <source>
        <dbReference type="ARBA" id="ARBA00023125"/>
    </source>
</evidence>
<dbReference type="InterPro" id="IPR009057">
    <property type="entry name" value="Homeodomain-like_sf"/>
</dbReference>
<reference evidence="4 5" key="1">
    <citation type="journal article" date="2016" name="Nat. Commun.">
        <title>Extremotolerant tardigrade genome and improved radiotolerance of human cultured cells by tardigrade-unique protein.</title>
        <authorList>
            <person name="Hashimoto T."/>
            <person name="Horikawa D.D."/>
            <person name="Saito Y."/>
            <person name="Kuwahara H."/>
            <person name="Kozuka-Hata H."/>
            <person name="Shin-I T."/>
            <person name="Minakuchi Y."/>
            <person name="Ohishi K."/>
            <person name="Motoyama A."/>
            <person name="Aizu T."/>
            <person name="Enomoto A."/>
            <person name="Kondo K."/>
            <person name="Tanaka S."/>
            <person name="Hara Y."/>
            <person name="Koshikawa S."/>
            <person name="Sagara H."/>
            <person name="Miura T."/>
            <person name="Yokobori S."/>
            <person name="Miyagawa K."/>
            <person name="Suzuki Y."/>
            <person name="Kubo T."/>
            <person name="Oyama M."/>
            <person name="Kohara Y."/>
            <person name="Fujiyama A."/>
            <person name="Arakawa K."/>
            <person name="Katayama T."/>
            <person name="Toyoda A."/>
            <person name="Kunieda T."/>
        </authorList>
    </citation>
    <scope>NUCLEOTIDE SEQUENCE [LARGE SCALE GENOMIC DNA]</scope>
    <source>
        <strain evidence="4 5">YOKOZUNA-1</strain>
    </source>
</reference>
<feature type="domain" description="HTH CENPB-type" evidence="3">
    <location>
        <begin position="60"/>
        <end position="133"/>
    </location>
</feature>
<evidence type="ECO:0000313" key="5">
    <source>
        <dbReference type="Proteomes" id="UP000186922"/>
    </source>
</evidence>
<keyword evidence="2" id="KW-0238">DNA-binding</keyword>
<keyword evidence="5" id="KW-1185">Reference proteome</keyword>
<dbReference type="EMBL" id="BDGG01000001">
    <property type="protein sequence ID" value="GAU89078.1"/>
    <property type="molecule type" value="Genomic_DNA"/>
</dbReference>
<dbReference type="SUPFAM" id="SSF46689">
    <property type="entry name" value="Homeodomain-like"/>
    <property type="match status" value="2"/>
</dbReference>
<name>A0A1D1USD1_RAMVA</name>
<sequence>MPKVRGCYNSYSEDEKRRAVDHYYEKKERNGVTIREFAHKLRIPKNTLFEWINRPSGPPSLKRKRPVRFRAVEDEVYLYVLDQRYLGLEVRNSDIKEKTLEIVKRNHGENTGFKALDHWCCTFKKRYSLVTRAVTHTARKTTFTAEDLEIHEKFFCAIEEHVNMANLPKSRILNMDQTMVRVVALGKKTISPIGVKEVSVSHPTGDKEGFTVNLTIRADGFKYHAEVIFKTTAKAGVRVVDGWIIRLSNPAGVLSDAYIAKLNVPKNIVVRSARKAWWNGRFDDDYVENYPPTVIFRDKFSVHVRDESFDAMEQRNVQQIVIPPGQVCSK</sequence>
<gene>
    <name evidence="4" type="primary">RvY_01673-1</name>
    <name evidence="4" type="synonym">RvY_01673.1</name>
    <name evidence="4" type="ORF">RvY_01673</name>
</gene>
<organism evidence="4 5">
    <name type="scientific">Ramazzottius varieornatus</name>
    <name type="common">Water bear</name>
    <name type="synonym">Tardigrade</name>
    <dbReference type="NCBI Taxonomy" id="947166"/>
    <lineage>
        <taxon>Eukaryota</taxon>
        <taxon>Metazoa</taxon>
        <taxon>Ecdysozoa</taxon>
        <taxon>Tardigrada</taxon>
        <taxon>Eutardigrada</taxon>
        <taxon>Parachela</taxon>
        <taxon>Hypsibioidea</taxon>
        <taxon>Ramazzottiidae</taxon>
        <taxon>Ramazzottius</taxon>
    </lineage>
</organism>
<dbReference type="PROSITE" id="PS51253">
    <property type="entry name" value="HTH_CENPB"/>
    <property type="match status" value="1"/>
</dbReference>
<dbReference type="OrthoDB" id="2437253at2759"/>
<comment type="caution">
    <text evidence="4">The sequence shown here is derived from an EMBL/GenBank/DDBJ whole genome shotgun (WGS) entry which is preliminary data.</text>
</comment>
<accession>A0A1D1USD1</accession>
<dbReference type="InterPro" id="IPR006600">
    <property type="entry name" value="HTH_CenpB_DNA-bd_dom"/>
</dbReference>
<evidence type="ECO:0000256" key="1">
    <source>
        <dbReference type="ARBA" id="ARBA00004123"/>
    </source>
</evidence>
<evidence type="ECO:0000259" key="3">
    <source>
        <dbReference type="PROSITE" id="PS51253"/>
    </source>
</evidence>
<dbReference type="AlphaFoldDB" id="A0A1D1USD1"/>
<dbReference type="Gene3D" id="1.10.10.60">
    <property type="entry name" value="Homeodomain-like"/>
    <property type="match status" value="1"/>
</dbReference>